<dbReference type="RefSeq" id="WP_154754694.1">
    <property type="nucleotide sequence ID" value="NZ_WMBA01000001.1"/>
</dbReference>
<dbReference type="GO" id="GO:0006749">
    <property type="term" value="P:glutathione metabolic process"/>
    <property type="evidence" value="ECO:0007669"/>
    <property type="project" value="TreeGrafter"/>
</dbReference>
<comment type="caution">
    <text evidence="2">The sequence shown here is derived from an EMBL/GenBank/DDBJ whole genome shotgun (WGS) entry which is preliminary data.</text>
</comment>
<dbReference type="AlphaFoldDB" id="A0A6N7YYC2"/>
<dbReference type="EMBL" id="WMBA01000001">
    <property type="protein sequence ID" value="MTD52431.1"/>
    <property type="molecule type" value="Genomic_DNA"/>
</dbReference>
<reference evidence="2 3" key="1">
    <citation type="submission" date="2019-11" db="EMBL/GenBank/DDBJ databases">
        <title>Draft genome of Amycolatopsis RM579.</title>
        <authorList>
            <person name="Duangmal K."/>
            <person name="Mingma R."/>
        </authorList>
    </citation>
    <scope>NUCLEOTIDE SEQUENCE [LARGE SCALE GENOMIC DNA]</scope>
    <source>
        <strain evidence="2 3">RM579</strain>
    </source>
</reference>
<dbReference type="OrthoDB" id="102473at2"/>
<gene>
    <name evidence="2" type="ORF">GKO32_00290</name>
</gene>
<dbReference type="InterPro" id="IPR045079">
    <property type="entry name" value="Oxoprolinase-like"/>
</dbReference>
<evidence type="ECO:0000259" key="1">
    <source>
        <dbReference type="Pfam" id="PF02538"/>
    </source>
</evidence>
<dbReference type="InterPro" id="IPR003692">
    <property type="entry name" value="Hydantoinase_B"/>
</dbReference>
<feature type="domain" description="Hydantoinase B/oxoprolinase" evidence="1">
    <location>
        <begin position="10"/>
        <end position="563"/>
    </location>
</feature>
<evidence type="ECO:0000313" key="2">
    <source>
        <dbReference type="EMBL" id="MTD52431.1"/>
    </source>
</evidence>
<dbReference type="Pfam" id="PF02538">
    <property type="entry name" value="Hydantoinase_B"/>
    <property type="match status" value="1"/>
</dbReference>
<dbReference type="Proteomes" id="UP000440096">
    <property type="component" value="Unassembled WGS sequence"/>
</dbReference>
<dbReference type="PANTHER" id="PTHR11365:SF23">
    <property type="entry name" value="HYPOTHETICAL 5-OXOPROLINASE (EUROFUNG)-RELATED"/>
    <property type="match status" value="1"/>
</dbReference>
<protein>
    <submittedName>
        <fullName evidence="2">Hydantoinase B/oxoprolinase family protein</fullName>
    </submittedName>
</protein>
<name>A0A6N7YYC2_9PSEU</name>
<organism evidence="2 3">
    <name type="scientific">Amycolatopsis pithecellobii</name>
    <dbReference type="NCBI Taxonomy" id="664692"/>
    <lineage>
        <taxon>Bacteria</taxon>
        <taxon>Bacillati</taxon>
        <taxon>Actinomycetota</taxon>
        <taxon>Actinomycetes</taxon>
        <taxon>Pseudonocardiales</taxon>
        <taxon>Pseudonocardiaceae</taxon>
        <taxon>Amycolatopsis</taxon>
    </lineage>
</organism>
<accession>A0A6N7YYC2</accession>
<dbReference type="GO" id="GO:0017168">
    <property type="term" value="F:5-oxoprolinase (ATP-hydrolyzing) activity"/>
    <property type="evidence" value="ECO:0007669"/>
    <property type="project" value="TreeGrafter"/>
</dbReference>
<dbReference type="PANTHER" id="PTHR11365">
    <property type="entry name" value="5-OXOPROLINASE RELATED"/>
    <property type="match status" value="1"/>
</dbReference>
<sequence>MTAVSATGLDPVDVEILAKALDNVAAEMGVVMMRASGSPAIAEAVDFSTFIADAQGDIISYAGYITMYLGAARQAVRHILGTYPRAEIRPGDMFLCNDPFTTGNAHAVDVGVVRPIFFGEKLIAWCWAEAHVNDFGGAAPGGMDPTATEVYGEALRLPGVKIVDQGRPVEDVWRIIETNIRVPELVLNDIRCFIAACHRCDERLQALVGQYGAETFRRYVEAAKDLAEQAVRRRIADLPKGTFTAEEFAEHNGHADELYPIRCTLTVSEDALRFDLTDSAPQTDGFINVSAATTLGAVVSPLLITLLPDLPINQGTLRPIEVVTQPGTICDARMPAPMGAGHIETGFRIGKVVTRLLADLQEGSENAFVREHVTAPWQDSWSASFFYAPDESGRLVPFPDMNGGGSGAGAQAIADGMDVSGVLAQPQNSIPDIEINELAYPVLYLWRRLNPNSGGPGRTRGGAGIDLAFTPWYTPGGQEHVMAACWQVPPCGVFGGYPGSTSGSALVSGARADEAFGRGEVPRDIEELAAAPKPLQGKQFGLSVGAGDVVVLRVGGGGGYGDPLERGPELVAADVRAGVVTPGAARVSYGVVLDSSGAPDLAATSRERERIRASRREWPREDGLAVRRGPAHERLAERGQWCQPRPGVELVEFADPNTGTLLRADVVVHPDAR</sequence>
<evidence type="ECO:0000313" key="3">
    <source>
        <dbReference type="Proteomes" id="UP000440096"/>
    </source>
</evidence>
<keyword evidence="3" id="KW-1185">Reference proteome</keyword>
<dbReference type="GO" id="GO:0005829">
    <property type="term" value="C:cytosol"/>
    <property type="evidence" value="ECO:0007669"/>
    <property type="project" value="TreeGrafter"/>
</dbReference>
<proteinExistence type="predicted"/>